<name>A0ABU5DTL2_9PROT</name>
<reference evidence="1 2" key="1">
    <citation type="journal article" date="2013" name="Antonie Van Leeuwenhoek">
        <title>Dongia rigui sp. nov., isolated from freshwater of a large wetland in Korea.</title>
        <authorList>
            <person name="Baik K.S."/>
            <person name="Hwang Y.M."/>
            <person name="Choi J.S."/>
            <person name="Kwon J."/>
            <person name="Seong C.N."/>
        </authorList>
    </citation>
    <scope>NUCLEOTIDE SEQUENCE [LARGE SCALE GENOMIC DNA]</scope>
    <source>
        <strain evidence="1 2">04SU4-P</strain>
    </source>
</reference>
<dbReference type="RefSeq" id="WP_320498529.1">
    <property type="nucleotide sequence ID" value="NZ_JAXCLX010000001.1"/>
</dbReference>
<evidence type="ECO:0000313" key="2">
    <source>
        <dbReference type="Proteomes" id="UP001271769"/>
    </source>
</evidence>
<keyword evidence="2" id="KW-1185">Reference proteome</keyword>
<accession>A0ABU5DTL2</accession>
<sequence length="82" mass="8768">MSIREIDLSRKHIAVLRGLILNPAHAPIDGMCLDELRMMALIQPVGGGYALTAAGHEKLQAELMAADMREQTWSAGAAVAAE</sequence>
<dbReference type="Proteomes" id="UP001271769">
    <property type="component" value="Unassembled WGS sequence"/>
</dbReference>
<dbReference type="EMBL" id="JAXCLX010000001">
    <property type="protein sequence ID" value="MDY0870350.1"/>
    <property type="molecule type" value="Genomic_DNA"/>
</dbReference>
<organism evidence="1 2">
    <name type="scientific">Dongia rigui</name>
    <dbReference type="NCBI Taxonomy" id="940149"/>
    <lineage>
        <taxon>Bacteria</taxon>
        <taxon>Pseudomonadati</taxon>
        <taxon>Pseudomonadota</taxon>
        <taxon>Alphaproteobacteria</taxon>
        <taxon>Rhodospirillales</taxon>
        <taxon>Dongiaceae</taxon>
        <taxon>Dongia</taxon>
    </lineage>
</organism>
<proteinExistence type="predicted"/>
<evidence type="ECO:0000313" key="1">
    <source>
        <dbReference type="EMBL" id="MDY0870350.1"/>
    </source>
</evidence>
<gene>
    <name evidence="1" type="ORF">SMD31_00360</name>
</gene>
<protein>
    <submittedName>
        <fullName evidence="1">Uncharacterized protein</fullName>
    </submittedName>
</protein>
<comment type="caution">
    <text evidence="1">The sequence shown here is derived from an EMBL/GenBank/DDBJ whole genome shotgun (WGS) entry which is preliminary data.</text>
</comment>